<evidence type="ECO:0000256" key="1">
    <source>
        <dbReference type="ARBA" id="ARBA00022729"/>
    </source>
</evidence>
<proteinExistence type="predicted"/>
<feature type="compositionally biased region" description="Low complexity" evidence="2">
    <location>
        <begin position="123"/>
        <end position="148"/>
    </location>
</feature>
<dbReference type="InterPro" id="IPR051477">
    <property type="entry name" value="Expansin_CellWall"/>
</dbReference>
<evidence type="ECO:0000313" key="6">
    <source>
        <dbReference type="Proteomes" id="UP000027222"/>
    </source>
</evidence>
<feature type="signal peptide" evidence="3">
    <location>
        <begin position="1"/>
        <end position="20"/>
    </location>
</feature>
<dbReference type="STRING" id="685588.A0A067TEL0"/>
<gene>
    <name evidence="5" type="ORF">GALMADRAFT_59346</name>
</gene>
<dbReference type="InterPro" id="IPR009009">
    <property type="entry name" value="RlpA-like_DPBB"/>
</dbReference>
<dbReference type="AlphaFoldDB" id="A0A067TEL0"/>
<dbReference type="PANTHER" id="PTHR31836">
    <property type="match status" value="1"/>
</dbReference>
<reference evidence="6" key="1">
    <citation type="journal article" date="2014" name="Proc. Natl. Acad. Sci. U.S.A.">
        <title>Extensive sampling of basidiomycete genomes demonstrates inadequacy of the white-rot/brown-rot paradigm for wood decay fungi.</title>
        <authorList>
            <person name="Riley R."/>
            <person name="Salamov A.A."/>
            <person name="Brown D.W."/>
            <person name="Nagy L.G."/>
            <person name="Floudas D."/>
            <person name="Held B.W."/>
            <person name="Levasseur A."/>
            <person name="Lombard V."/>
            <person name="Morin E."/>
            <person name="Otillar R."/>
            <person name="Lindquist E.A."/>
            <person name="Sun H."/>
            <person name="LaButti K.M."/>
            <person name="Schmutz J."/>
            <person name="Jabbour D."/>
            <person name="Luo H."/>
            <person name="Baker S.E."/>
            <person name="Pisabarro A.G."/>
            <person name="Walton J.D."/>
            <person name="Blanchette R.A."/>
            <person name="Henrissat B."/>
            <person name="Martin F."/>
            <person name="Cullen D."/>
            <person name="Hibbett D.S."/>
            <person name="Grigoriev I.V."/>
        </authorList>
    </citation>
    <scope>NUCLEOTIDE SEQUENCE [LARGE SCALE GENOMIC DNA]</scope>
    <source>
        <strain evidence="6">CBS 339.88</strain>
    </source>
</reference>
<feature type="domain" description="RlpA-like protein double-psi beta-barrel" evidence="4">
    <location>
        <begin position="185"/>
        <end position="276"/>
    </location>
</feature>
<organism evidence="5 6">
    <name type="scientific">Galerina marginata (strain CBS 339.88)</name>
    <dbReference type="NCBI Taxonomy" id="685588"/>
    <lineage>
        <taxon>Eukaryota</taxon>
        <taxon>Fungi</taxon>
        <taxon>Dikarya</taxon>
        <taxon>Basidiomycota</taxon>
        <taxon>Agaricomycotina</taxon>
        <taxon>Agaricomycetes</taxon>
        <taxon>Agaricomycetidae</taxon>
        <taxon>Agaricales</taxon>
        <taxon>Agaricineae</taxon>
        <taxon>Strophariaceae</taxon>
        <taxon>Galerina</taxon>
    </lineage>
</organism>
<keyword evidence="1 3" id="KW-0732">Signal</keyword>
<feature type="region of interest" description="Disordered" evidence="2">
    <location>
        <begin position="80"/>
        <end position="177"/>
    </location>
</feature>
<dbReference type="Proteomes" id="UP000027222">
    <property type="component" value="Unassembled WGS sequence"/>
</dbReference>
<dbReference type="HOGENOM" id="CLU_046371_0_0_1"/>
<protein>
    <recommendedName>
        <fullName evidence="4">RlpA-like protein double-psi beta-barrel domain-containing protein</fullName>
    </recommendedName>
</protein>
<name>A0A067TEL0_GALM3</name>
<dbReference type="SUPFAM" id="SSF50685">
    <property type="entry name" value="Barwin-like endoglucanases"/>
    <property type="match status" value="1"/>
</dbReference>
<dbReference type="Gene3D" id="2.40.40.10">
    <property type="entry name" value="RlpA-like domain"/>
    <property type="match status" value="1"/>
</dbReference>
<dbReference type="InterPro" id="IPR036908">
    <property type="entry name" value="RlpA-like_sf"/>
</dbReference>
<sequence length="293" mass="30236">MFNLVAVSAIALSLAASVSSLAVPRATPPPGWNTPLLESYDTYHTRYMALACNTKHGVAFFDQCCHPLLATQSLASRPAQCNPVTSAKPAPPVAAPSSSPDDDDDDDLPFCDDDDGDDDDDSATPVVPATTKAAPAVTSHPAVVTTPAAPAPPKKAAPPPPPAPAQPAAKPSTNSPSGVNTGGFATFFYQNGVAGACGTVHKDSDMIAAIDQGRYGNSGAKSSLCGQQVKITNTKNQKSVTVTIADDCPTCDNDNSIDLSSGAFQKIATLDEGLVPSKSPSSFRWSMSLRDTF</sequence>
<feature type="compositionally biased region" description="Acidic residues" evidence="2">
    <location>
        <begin position="100"/>
        <end position="122"/>
    </location>
</feature>
<dbReference type="Pfam" id="PF03330">
    <property type="entry name" value="DPBB_1"/>
    <property type="match status" value="1"/>
</dbReference>
<dbReference type="OrthoDB" id="406505at2759"/>
<evidence type="ECO:0000313" key="5">
    <source>
        <dbReference type="EMBL" id="KDR81660.1"/>
    </source>
</evidence>
<accession>A0A067TEL0</accession>
<dbReference type="CDD" id="cd22191">
    <property type="entry name" value="DPBB_RlpA_EXP_N-like"/>
    <property type="match status" value="1"/>
</dbReference>
<dbReference type="EMBL" id="KL142370">
    <property type="protein sequence ID" value="KDR81660.1"/>
    <property type="molecule type" value="Genomic_DNA"/>
</dbReference>
<dbReference type="PANTHER" id="PTHR31836:SF24">
    <property type="entry name" value="RLPA-LIKE PROTEIN DOUBLE-PSI BETA-BARREL DOMAIN-CONTAINING PROTEIN"/>
    <property type="match status" value="1"/>
</dbReference>
<evidence type="ECO:0000259" key="4">
    <source>
        <dbReference type="Pfam" id="PF03330"/>
    </source>
</evidence>
<keyword evidence="6" id="KW-1185">Reference proteome</keyword>
<feature type="chain" id="PRO_5001646773" description="RlpA-like protein double-psi beta-barrel domain-containing protein" evidence="3">
    <location>
        <begin position="21"/>
        <end position="293"/>
    </location>
</feature>
<feature type="compositionally biased region" description="Pro residues" evidence="2">
    <location>
        <begin position="149"/>
        <end position="165"/>
    </location>
</feature>
<evidence type="ECO:0000256" key="3">
    <source>
        <dbReference type="SAM" id="SignalP"/>
    </source>
</evidence>
<evidence type="ECO:0000256" key="2">
    <source>
        <dbReference type="SAM" id="MobiDB-lite"/>
    </source>
</evidence>